<dbReference type="STRING" id="8187.ENSLCAP00010022364"/>
<keyword evidence="1" id="KW-0067">ATP-binding</keyword>
<dbReference type="Ensembl" id="ENSLCAT00010022851.1">
    <property type="protein sequence ID" value="ENSLCAP00010022364.1"/>
    <property type="gene ID" value="ENSLCAG00010010508.1"/>
</dbReference>
<reference evidence="2" key="2">
    <citation type="submission" date="2025-08" db="UniProtKB">
        <authorList>
            <consortium name="Ensembl"/>
        </authorList>
    </citation>
    <scope>IDENTIFICATION</scope>
</reference>
<reference evidence="2" key="3">
    <citation type="submission" date="2025-09" db="UniProtKB">
        <authorList>
            <consortium name="Ensembl"/>
        </authorList>
    </citation>
    <scope>IDENTIFICATION</scope>
</reference>
<dbReference type="AlphaFoldDB" id="A0A4W6DBZ0"/>
<reference evidence="3" key="1">
    <citation type="submission" date="2015-09" db="EMBL/GenBank/DDBJ databases">
        <authorList>
            <person name="Sai Rama Sridatta P."/>
        </authorList>
    </citation>
    <scope>NUCLEOTIDE SEQUENCE [LARGE SCALE GENOMIC DNA]</scope>
</reference>
<dbReference type="Proteomes" id="UP000314980">
    <property type="component" value="Unassembled WGS sequence"/>
</dbReference>
<proteinExistence type="predicted"/>
<dbReference type="GeneTree" id="ENSGT00970000197452"/>
<dbReference type="InterPro" id="IPR011009">
    <property type="entry name" value="Kinase-like_dom_sf"/>
</dbReference>
<dbReference type="GO" id="GO:0005524">
    <property type="term" value="F:ATP binding"/>
    <property type="evidence" value="ECO:0007669"/>
    <property type="project" value="UniProtKB-UniRule"/>
</dbReference>
<accession>A0A4W6DBZ0</accession>
<name>A0A4W6DBZ0_LATCA</name>
<feature type="binding site" evidence="1">
    <location>
        <position position="54"/>
    </location>
    <ligand>
        <name>ATP</name>
        <dbReference type="ChEBI" id="CHEBI:30616"/>
    </ligand>
</feature>
<dbReference type="PROSITE" id="PS00107">
    <property type="entry name" value="PROTEIN_KINASE_ATP"/>
    <property type="match status" value="1"/>
</dbReference>
<evidence type="ECO:0000313" key="2">
    <source>
        <dbReference type="Ensembl" id="ENSLCAP00010022364.1"/>
    </source>
</evidence>
<keyword evidence="3" id="KW-1185">Reference proteome</keyword>
<dbReference type="SUPFAM" id="SSF56112">
    <property type="entry name" value="Protein kinase-like (PK-like)"/>
    <property type="match status" value="1"/>
</dbReference>
<evidence type="ECO:0000313" key="3">
    <source>
        <dbReference type="Proteomes" id="UP000314980"/>
    </source>
</evidence>
<keyword evidence="1" id="KW-0547">Nucleotide-binding</keyword>
<protein>
    <recommendedName>
        <fullName evidence="4">Protein kinase domain-containing protein</fullName>
    </recommendedName>
</protein>
<dbReference type="InterPro" id="IPR017441">
    <property type="entry name" value="Protein_kinase_ATP_BS"/>
</dbReference>
<dbReference type="InParanoid" id="A0A4W6DBZ0"/>
<sequence>FTFSQKHLYRSVTKSNILCSSTSCYLIQDLIGEGSFGKVTKGVNLITSQDVALKILKTEDTVEREMIQEWLCRSSVCMLTLTMYSIAHVILVCDTQGTRSHPGPPHHRGHRHVGSWLCAWIFVPWQTPVRRLRVPVCK</sequence>
<evidence type="ECO:0000256" key="1">
    <source>
        <dbReference type="PROSITE-ProRule" id="PRU10141"/>
    </source>
</evidence>
<organism evidence="2 3">
    <name type="scientific">Lates calcarifer</name>
    <name type="common">Barramundi</name>
    <name type="synonym">Holocentrus calcarifer</name>
    <dbReference type="NCBI Taxonomy" id="8187"/>
    <lineage>
        <taxon>Eukaryota</taxon>
        <taxon>Metazoa</taxon>
        <taxon>Chordata</taxon>
        <taxon>Craniata</taxon>
        <taxon>Vertebrata</taxon>
        <taxon>Euteleostomi</taxon>
        <taxon>Actinopterygii</taxon>
        <taxon>Neopterygii</taxon>
        <taxon>Teleostei</taxon>
        <taxon>Neoteleostei</taxon>
        <taxon>Acanthomorphata</taxon>
        <taxon>Carangaria</taxon>
        <taxon>Carangaria incertae sedis</taxon>
        <taxon>Centropomidae</taxon>
        <taxon>Lates</taxon>
    </lineage>
</organism>
<dbReference type="Gene3D" id="3.30.200.20">
    <property type="entry name" value="Phosphorylase Kinase, domain 1"/>
    <property type="match status" value="1"/>
</dbReference>
<evidence type="ECO:0008006" key="4">
    <source>
        <dbReference type="Google" id="ProtNLM"/>
    </source>
</evidence>